<comment type="caution">
    <text evidence="4">The sequence shown here is derived from an EMBL/GenBank/DDBJ whole genome shotgun (WGS) entry which is preliminary data.</text>
</comment>
<keyword evidence="5" id="KW-1185">Reference proteome</keyword>
<feature type="transmembrane region" description="Helical" evidence="2">
    <location>
        <begin position="507"/>
        <end position="526"/>
    </location>
</feature>
<feature type="region of interest" description="Disordered" evidence="1">
    <location>
        <begin position="529"/>
        <end position="586"/>
    </location>
</feature>
<evidence type="ECO:0000259" key="3">
    <source>
        <dbReference type="Pfam" id="PF08378"/>
    </source>
</evidence>
<feature type="compositionally biased region" description="Polar residues" evidence="1">
    <location>
        <begin position="464"/>
        <end position="477"/>
    </location>
</feature>
<feature type="compositionally biased region" description="Polar residues" evidence="1">
    <location>
        <begin position="270"/>
        <end position="279"/>
    </location>
</feature>
<feature type="compositionally biased region" description="Polar residues" evidence="1">
    <location>
        <begin position="366"/>
        <end position="384"/>
    </location>
</feature>
<evidence type="ECO:0000313" key="5">
    <source>
        <dbReference type="Proteomes" id="UP001601442"/>
    </source>
</evidence>
<proteinExistence type="predicted"/>
<dbReference type="RefSeq" id="WP_387395601.1">
    <property type="nucleotide sequence ID" value="NZ_JBIAMT010000003.1"/>
</dbReference>
<evidence type="ECO:0000256" key="2">
    <source>
        <dbReference type="SAM" id="Phobius"/>
    </source>
</evidence>
<dbReference type="EMBL" id="JBIAMT010000003">
    <property type="protein sequence ID" value="MFF0498323.1"/>
    <property type="molecule type" value="Genomic_DNA"/>
</dbReference>
<name>A0ABW6P5J8_9NOCA</name>
<dbReference type="Pfam" id="PF08378">
    <property type="entry name" value="NERD"/>
    <property type="match status" value="1"/>
</dbReference>
<dbReference type="Proteomes" id="UP001601442">
    <property type="component" value="Unassembled WGS sequence"/>
</dbReference>
<keyword evidence="2" id="KW-1133">Transmembrane helix</keyword>
<feature type="compositionally biased region" description="Low complexity" evidence="1">
    <location>
        <begin position="548"/>
        <end position="566"/>
    </location>
</feature>
<organism evidence="4 5">
    <name type="scientific">Nocardia aobensis</name>
    <dbReference type="NCBI Taxonomy" id="257277"/>
    <lineage>
        <taxon>Bacteria</taxon>
        <taxon>Bacillati</taxon>
        <taxon>Actinomycetota</taxon>
        <taxon>Actinomycetes</taxon>
        <taxon>Mycobacteriales</taxon>
        <taxon>Nocardiaceae</taxon>
        <taxon>Nocardia</taxon>
    </lineage>
</organism>
<protein>
    <submittedName>
        <fullName evidence="4">NERD domain-containing protein</fullName>
    </submittedName>
</protein>
<feature type="domain" description="NERD" evidence="3">
    <location>
        <begin position="13"/>
        <end position="132"/>
    </location>
</feature>
<gene>
    <name evidence="4" type="ORF">ACFYU5_18080</name>
</gene>
<evidence type="ECO:0000256" key="1">
    <source>
        <dbReference type="SAM" id="MobiDB-lite"/>
    </source>
</evidence>
<keyword evidence="2" id="KW-0472">Membrane</keyword>
<accession>A0ABW6P5J8</accession>
<keyword evidence="2" id="KW-0812">Transmembrane</keyword>
<feature type="compositionally biased region" description="Low complexity" evidence="1">
    <location>
        <begin position="227"/>
        <end position="241"/>
    </location>
</feature>
<sequence length="586" mass="60996">MLIINGDITKPKTEQQVVEWLANYVTHPGIAVSGVYVPRLDGGSAEAGLLVFTPHAVAVIEVDVLRKKARGPLSCSMNERWSAPGIHGDPVQLRGDDLNPLHQVRRPVSALRTFVADLTRGPEPFVDGLILLMPKSGNTLTLDKGPMPGGFTVLLGDSASQLYSWFGRTAQHRDRAPWTAELVVTVLTALRVDRTRDAESRRRLYADLVGEGFPTEVPSVRRDGDTDPTASSAAPSGAPTAQPDPAGQTEPYAQADPASSHIPPARDESTPTAPSNPAYISTPPGTPDAQPEMAYEVEANSQAVPTGSPIPPARTDSIPAAPPAPAPVSTPSDTPDAKSGMAGRFAPYSQAVPTGSHPSRSRHNPDSSVPPTSSAGPISSTSPVPSAKPHPSTSSTSHAEPHLSTASAAHAYPTPSSTRASRPFPNDSAAGAPAATTHPSNSAPLPSSGPPRRSAEPIPAPFPSGTTAHTAPITSPQADAPEPNWHEPAPDVDPRTQPPANHRLRTALLGIAAALILVCGIGYMAGKDHPRAQPGSQPAPSQVHPPEKTTTPASPSPTPTTESPRTQQRSTTPTEGATCYPFQAGC</sequence>
<evidence type="ECO:0000313" key="4">
    <source>
        <dbReference type="EMBL" id="MFF0498323.1"/>
    </source>
</evidence>
<feature type="compositionally biased region" description="Basic and acidic residues" evidence="1">
    <location>
        <begin position="484"/>
        <end position="494"/>
    </location>
</feature>
<feature type="region of interest" description="Disordered" evidence="1">
    <location>
        <begin position="214"/>
        <end position="500"/>
    </location>
</feature>
<reference evidence="4 5" key="1">
    <citation type="submission" date="2024-10" db="EMBL/GenBank/DDBJ databases">
        <title>The Natural Products Discovery Center: Release of the First 8490 Sequenced Strains for Exploring Actinobacteria Biosynthetic Diversity.</title>
        <authorList>
            <person name="Kalkreuter E."/>
            <person name="Kautsar S.A."/>
            <person name="Yang D."/>
            <person name="Bader C.D."/>
            <person name="Teijaro C.N."/>
            <person name="Fluegel L."/>
            <person name="Davis C.M."/>
            <person name="Simpson J.R."/>
            <person name="Lauterbach L."/>
            <person name="Steele A.D."/>
            <person name="Gui C."/>
            <person name="Meng S."/>
            <person name="Li G."/>
            <person name="Viehrig K."/>
            <person name="Ye F."/>
            <person name="Su P."/>
            <person name="Kiefer A.F."/>
            <person name="Nichols A."/>
            <person name="Cepeda A.J."/>
            <person name="Yan W."/>
            <person name="Fan B."/>
            <person name="Jiang Y."/>
            <person name="Adhikari A."/>
            <person name="Zheng C.-J."/>
            <person name="Schuster L."/>
            <person name="Cowan T.M."/>
            <person name="Smanski M.J."/>
            <person name="Chevrette M.G."/>
            <person name="De Carvalho L.P.S."/>
            <person name="Shen B."/>
        </authorList>
    </citation>
    <scope>NUCLEOTIDE SEQUENCE [LARGE SCALE GENOMIC DNA]</scope>
    <source>
        <strain evidence="4 5">NPDC004119</strain>
    </source>
</reference>
<dbReference type="InterPro" id="IPR011528">
    <property type="entry name" value="NERD"/>
</dbReference>